<gene>
    <name evidence="1" type="ORF">DPEC_G00239960</name>
</gene>
<comment type="caution">
    <text evidence="1">The sequence shown here is derived from an EMBL/GenBank/DDBJ whole genome shotgun (WGS) entry which is preliminary data.</text>
</comment>
<evidence type="ECO:0000313" key="2">
    <source>
        <dbReference type="Proteomes" id="UP001157502"/>
    </source>
</evidence>
<reference evidence="1" key="1">
    <citation type="submission" date="2021-05" db="EMBL/GenBank/DDBJ databases">
        <authorList>
            <person name="Pan Q."/>
            <person name="Jouanno E."/>
            <person name="Zahm M."/>
            <person name="Klopp C."/>
            <person name="Cabau C."/>
            <person name="Louis A."/>
            <person name="Berthelot C."/>
            <person name="Parey E."/>
            <person name="Roest Crollius H."/>
            <person name="Montfort J."/>
            <person name="Robinson-Rechavi M."/>
            <person name="Bouchez O."/>
            <person name="Lampietro C."/>
            <person name="Lopez Roques C."/>
            <person name="Donnadieu C."/>
            <person name="Postlethwait J."/>
            <person name="Bobe J."/>
            <person name="Dillon D."/>
            <person name="Chandos A."/>
            <person name="von Hippel F."/>
            <person name="Guiguen Y."/>
        </authorList>
    </citation>
    <scope>NUCLEOTIDE SEQUENCE</scope>
    <source>
        <strain evidence="1">YG-Jan2019</strain>
    </source>
</reference>
<dbReference type="EMBL" id="CM055747">
    <property type="protein sequence ID" value="KAJ7996720.1"/>
    <property type="molecule type" value="Genomic_DNA"/>
</dbReference>
<evidence type="ECO:0000313" key="1">
    <source>
        <dbReference type="EMBL" id="KAJ7996720.1"/>
    </source>
</evidence>
<accession>A0ACC2FZP8</accession>
<proteinExistence type="predicted"/>
<protein>
    <submittedName>
        <fullName evidence="1">Uncharacterized protein</fullName>
    </submittedName>
</protein>
<sequence length="537" mass="61347">MGFLRKVAGLSLRDRVRSSVIREELGVEPLLLCVERSQLRWFGHLVRMPPGRLPSQLRWFGHLVRMPPGRLPREVFQARPAGRRPRGRPRTSEPQFNRFEEYTGPLTQRHRALRTTAPKVTTRSERCPFGGLLLCYWDQWICIEELSHHNLSAHPQFIVTKPTTFIIHGYRPTGSPPNWINNLTQELLILRDMNVLVVDWNRGAATIVYPTAVAKTYETAENLTAFIENMQRNGASLSSIHLIGISLGAHISGFVGAKFNGKIGRITALDPAGPMFTGKPPEDRLDPTDAQFVDVVHTDMDALGFSKPLGHIDFYPNGGKDQPGCPKTILSGSAYFKCEHQRAVFLYLESMKRTCTSHAFPCSSYKEFLDGHCTNCTRFAPDGCPVFGYDSIQWKRHLRPETMTYFTTNKQVPFCRTNYILDIVIWNHDVIKGYITVKLHSGSEVTTATINHKASKFEKYTETRLLAQFDKKLPDVHKISIKFSVGNTIHNKYKLRVLRVRLKHLELNDRPLCRYDLLLEDNKEVTFRPIPCEESNF</sequence>
<keyword evidence="2" id="KW-1185">Reference proteome</keyword>
<organism evidence="1 2">
    <name type="scientific">Dallia pectoralis</name>
    <name type="common">Alaska blackfish</name>
    <dbReference type="NCBI Taxonomy" id="75939"/>
    <lineage>
        <taxon>Eukaryota</taxon>
        <taxon>Metazoa</taxon>
        <taxon>Chordata</taxon>
        <taxon>Craniata</taxon>
        <taxon>Vertebrata</taxon>
        <taxon>Euteleostomi</taxon>
        <taxon>Actinopterygii</taxon>
        <taxon>Neopterygii</taxon>
        <taxon>Teleostei</taxon>
        <taxon>Protacanthopterygii</taxon>
        <taxon>Esociformes</taxon>
        <taxon>Umbridae</taxon>
        <taxon>Dallia</taxon>
    </lineage>
</organism>
<name>A0ACC2FZP8_DALPE</name>
<dbReference type="Proteomes" id="UP001157502">
    <property type="component" value="Chromosome 20"/>
</dbReference>